<name>A0A4S8MZJ0_9ACTN</name>
<dbReference type="InterPro" id="IPR007037">
    <property type="entry name" value="SIP_rossman_dom"/>
</dbReference>
<dbReference type="PANTHER" id="PTHR30157:SF0">
    <property type="entry name" value="NADPH-DEPENDENT FERRIC-CHELATE REDUCTASE"/>
    <property type="match status" value="1"/>
</dbReference>
<dbReference type="GO" id="GO:0016491">
    <property type="term" value="F:oxidoreductase activity"/>
    <property type="evidence" value="ECO:0007669"/>
    <property type="project" value="InterPro"/>
</dbReference>
<dbReference type="RefSeq" id="WP_136564412.1">
    <property type="nucleotide sequence ID" value="NZ_BAABLS010000005.1"/>
</dbReference>
<reference evidence="3 4" key="1">
    <citation type="journal article" date="2009" name="Int. J. Syst. Evol. Microbiol.">
        <title>Nocardioides caeni sp. nov., isolated from wastewater.</title>
        <authorList>
            <person name="Yoon J.H."/>
            <person name="Kang S.J."/>
            <person name="Park S."/>
            <person name="Kim W."/>
            <person name="Oh T.K."/>
        </authorList>
    </citation>
    <scope>NUCLEOTIDE SEQUENCE [LARGE SCALE GENOMIC DNA]</scope>
    <source>
        <strain evidence="3 4">DSM 23134</strain>
    </source>
</reference>
<proteinExistence type="predicted"/>
<gene>
    <name evidence="3" type="ORF">E9934_18590</name>
</gene>
<keyword evidence="4" id="KW-1185">Reference proteome</keyword>
<sequence length="280" mass="30521">MYGEVITTRALSPHLMRVVLGGPGLEQFESTGDADQYVNCFFRPDGAPYEVPFEDDDTRDLPREQRPFPRRITVRRWDDERRELTLDIATHGEVGYAGRWALHAQPGDRLQMRGPAGGYSPHAEADSYLLVGDESALPAIAACAEAVPPGRPTVVVVEVDGAADEIPIESPAALEVHWVHRSDASGDPDRLLADAVAALPRAAGVVSAFVHGEAAATRAVRRVLLGEHRVDEEHLSCSPYWRRGLDDEAWRSVKAAWGREVAAETFPPPPAAPPTEGTTR</sequence>
<dbReference type="InterPro" id="IPR017938">
    <property type="entry name" value="Riboflavin_synthase-like_b-brl"/>
</dbReference>
<feature type="domain" description="FAD-binding FR-type" evidence="2">
    <location>
        <begin position="1"/>
        <end position="122"/>
    </location>
</feature>
<dbReference type="InterPro" id="IPR039374">
    <property type="entry name" value="SIP_fam"/>
</dbReference>
<feature type="region of interest" description="Disordered" evidence="1">
    <location>
        <begin position="261"/>
        <end position="280"/>
    </location>
</feature>
<dbReference type="OrthoDB" id="3291337at2"/>
<dbReference type="InterPro" id="IPR017927">
    <property type="entry name" value="FAD-bd_FR_type"/>
</dbReference>
<dbReference type="Proteomes" id="UP000307087">
    <property type="component" value="Unassembled WGS sequence"/>
</dbReference>
<dbReference type="CDD" id="cd06193">
    <property type="entry name" value="siderophore_interacting"/>
    <property type="match status" value="1"/>
</dbReference>
<evidence type="ECO:0000259" key="2">
    <source>
        <dbReference type="PROSITE" id="PS51384"/>
    </source>
</evidence>
<comment type="caution">
    <text evidence="3">The sequence shown here is derived from an EMBL/GenBank/DDBJ whole genome shotgun (WGS) entry which is preliminary data.</text>
</comment>
<dbReference type="PROSITE" id="PS51384">
    <property type="entry name" value="FAD_FR"/>
    <property type="match status" value="1"/>
</dbReference>
<dbReference type="Gene3D" id="2.40.30.10">
    <property type="entry name" value="Translation factors"/>
    <property type="match status" value="1"/>
</dbReference>
<dbReference type="InterPro" id="IPR039261">
    <property type="entry name" value="FNR_nucleotide-bd"/>
</dbReference>
<protein>
    <submittedName>
        <fullName evidence="3">Siderophore-interacting protein</fullName>
    </submittedName>
</protein>
<dbReference type="AlphaFoldDB" id="A0A4S8MZJ0"/>
<evidence type="ECO:0000313" key="4">
    <source>
        <dbReference type="Proteomes" id="UP000307087"/>
    </source>
</evidence>
<dbReference type="EMBL" id="STGW01000022">
    <property type="protein sequence ID" value="THV08898.1"/>
    <property type="molecule type" value="Genomic_DNA"/>
</dbReference>
<evidence type="ECO:0000256" key="1">
    <source>
        <dbReference type="SAM" id="MobiDB-lite"/>
    </source>
</evidence>
<dbReference type="Gene3D" id="3.40.50.80">
    <property type="entry name" value="Nucleotide-binding domain of ferredoxin-NADP reductase (FNR) module"/>
    <property type="match status" value="1"/>
</dbReference>
<dbReference type="Pfam" id="PF04954">
    <property type="entry name" value="SIP"/>
    <property type="match status" value="1"/>
</dbReference>
<dbReference type="InterPro" id="IPR013113">
    <property type="entry name" value="SIP_FAD-bd"/>
</dbReference>
<accession>A0A4S8MZJ0</accession>
<dbReference type="SUPFAM" id="SSF63380">
    <property type="entry name" value="Riboflavin synthase domain-like"/>
    <property type="match status" value="1"/>
</dbReference>
<dbReference type="Pfam" id="PF08021">
    <property type="entry name" value="FAD_binding_9"/>
    <property type="match status" value="1"/>
</dbReference>
<dbReference type="PANTHER" id="PTHR30157">
    <property type="entry name" value="FERRIC REDUCTASE, NADPH-DEPENDENT"/>
    <property type="match status" value="1"/>
</dbReference>
<organism evidence="3 4">
    <name type="scientific">Nocardioides caeni</name>
    <dbReference type="NCBI Taxonomy" id="574700"/>
    <lineage>
        <taxon>Bacteria</taxon>
        <taxon>Bacillati</taxon>
        <taxon>Actinomycetota</taxon>
        <taxon>Actinomycetes</taxon>
        <taxon>Propionibacteriales</taxon>
        <taxon>Nocardioidaceae</taxon>
        <taxon>Nocardioides</taxon>
    </lineage>
</organism>
<evidence type="ECO:0000313" key="3">
    <source>
        <dbReference type="EMBL" id="THV08898.1"/>
    </source>
</evidence>